<feature type="domain" description="EamA" evidence="2">
    <location>
        <begin position="148"/>
        <end position="277"/>
    </location>
</feature>
<dbReference type="InterPro" id="IPR037185">
    <property type="entry name" value="EmrE-like"/>
</dbReference>
<evidence type="ECO:0000256" key="1">
    <source>
        <dbReference type="SAM" id="Phobius"/>
    </source>
</evidence>
<evidence type="ECO:0000313" key="4">
    <source>
        <dbReference type="Proteomes" id="UP000192343"/>
    </source>
</evidence>
<keyword evidence="1" id="KW-0812">Transmembrane</keyword>
<feature type="transmembrane region" description="Helical" evidence="1">
    <location>
        <begin position="61"/>
        <end position="79"/>
    </location>
</feature>
<reference evidence="3 4" key="1">
    <citation type="submission" date="2017-03" db="EMBL/GenBank/DDBJ databases">
        <title>Draft Genome sequence of Marispirochaeta sp. strain JC444.</title>
        <authorList>
            <person name="Shivani Y."/>
            <person name="Subhash Y."/>
            <person name="Sasikala C."/>
            <person name="Ramana C."/>
        </authorList>
    </citation>
    <scope>NUCLEOTIDE SEQUENCE [LARGE SCALE GENOMIC DNA]</scope>
    <source>
        <strain evidence="3 4">JC444</strain>
    </source>
</reference>
<feature type="transmembrane region" description="Helical" evidence="1">
    <location>
        <begin position="173"/>
        <end position="195"/>
    </location>
</feature>
<feature type="transmembrane region" description="Helical" evidence="1">
    <location>
        <begin position="116"/>
        <end position="136"/>
    </location>
</feature>
<keyword evidence="1" id="KW-0472">Membrane</keyword>
<feature type="transmembrane region" description="Helical" evidence="1">
    <location>
        <begin position="86"/>
        <end position="110"/>
    </location>
</feature>
<protein>
    <recommendedName>
        <fullName evidence="2">EamA domain-containing protein</fullName>
    </recommendedName>
</protein>
<dbReference type="STRING" id="1963862.B4O97_17190"/>
<name>A0A1Y1RUZ9_9SPIO</name>
<gene>
    <name evidence="3" type="ORF">B4O97_17190</name>
</gene>
<dbReference type="GO" id="GO:0016020">
    <property type="term" value="C:membrane"/>
    <property type="evidence" value="ECO:0007669"/>
    <property type="project" value="InterPro"/>
</dbReference>
<evidence type="ECO:0000259" key="2">
    <source>
        <dbReference type="Pfam" id="PF00892"/>
    </source>
</evidence>
<keyword evidence="4" id="KW-1185">Reference proteome</keyword>
<accession>A0A1Y1RUZ9</accession>
<dbReference type="AlphaFoldDB" id="A0A1Y1RUZ9"/>
<dbReference type="InterPro" id="IPR000620">
    <property type="entry name" value="EamA_dom"/>
</dbReference>
<feature type="transmembrane region" description="Helical" evidence="1">
    <location>
        <begin position="207"/>
        <end position="227"/>
    </location>
</feature>
<comment type="caution">
    <text evidence="3">The sequence shown here is derived from an EMBL/GenBank/DDBJ whole genome shotgun (WGS) entry which is preliminary data.</text>
</comment>
<keyword evidence="1" id="KW-1133">Transmembrane helix</keyword>
<dbReference type="OrthoDB" id="68076at2"/>
<feature type="transmembrane region" description="Helical" evidence="1">
    <location>
        <begin position="148"/>
        <end position="167"/>
    </location>
</feature>
<organism evidence="3 4">
    <name type="scientific">Marispirochaeta aestuarii</name>
    <dbReference type="NCBI Taxonomy" id="1963862"/>
    <lineage>
        <taxon>Bacteria</taxon>
        <taxon>Pseudomonadati</taxon>
        <taxon>Spirochaetota</taxon>
        <taxon>Spirochaetia</taxon>
        <taxon>Spirochaetales</taxon>
        <taxon>Spirochaetaceae</taxon>
        <taxon>Marispirochaeta</taxon>
    </lineage>
</organism>
<dbReference type="SUPFAM" id="SSF103481">
    <property type="entry name" value="Multidrug resistance efflux transporter EmrE"/>
    <property type="match status" value="2"/>
</dbReference>
<dbReference type="EMBL" id="MWQY01000026">
    <property type="protein sequence ID" value="ORC31148.1"/>
    <property type="molecule type" value="Genomic_DNA"/>
</dbReference>
<evidence type="ECO:0000313" key="3">
    <source>
        <dbReference type="EMBL" id="ORC31148.1"/>
    </source>
</evidence>
<sequence length="280" mass="28585">MIFLLSLSAALLFGVGDFSGGFASRRQPVGAVLFTSQLFGLLLVSLVSPLLLEGVPRAADLLWGAAAGIGGAVGILFLYHALAHTVVAIVSPTAALVGALLPLVFGLLIGDAVSPIGWIGIGLILPAVVLLSYEHLEAGTTVEERRRAFLYGIGAGAGFGLFFILIAQTSPAAGLWPLAGARITSLAMVACYSILRGRSLIVRGQGIGATIMAGTFDMAANIAFMLAVQSGRIILVTAVTSVYPAPTVLLARLINGEKVHPLRWAGLAAAAAGVACMGIG</sequence>
<proteinExistence type="predicted"/>
<dbReference type="Pfam" id="PF00892">
    <property type="entry name" value="EamA"/>
    <property type="match status" value="1"/>
</dbReference>
<feature type="transmembrane region" description="Helical" evidence="1">
    <location>
        <begin position="233"/>
        <end position="254"/>
    </location>
</feature>
<dbReference type="RefSeq" id="WP_083052747.1">
    <property type="nucleotide sequence ID" value="NZ_CAXXQO010000003.1"/>
</dbReference>
<dbReference type="Proteomes" id="UP000192343">
    <property type="component" value="Unassembled WGS sequence"/>
</dbReference>